<feature type="transmembrane region" description="Helical" evidence="2">
    <location>
        <begin position="282"/>
        <end position="304"/>
    </location>
</feature>
<feature type="compositionally biased region" description="Polar residues" evidence="1">
    <location>
        <begin position="108"/>
        <end position="122"/>
    </location>
</feature>
<dbReference type="EMBL" id="VJMJ01000083">
    <property type="protein sequence ID" value="KAF0737717.1"/>
    <property type="molecule type" value="Genomic_DNA"/>
</dbReference>
<dbReference type="VEuPathDB" id="FungiDB:AeMF1_004977"/>
<feature type="compositionally biased region" description="Low complexity" evidence="1">
    <location>
        <begin position="47"/>
        <end position="60"/>
    </location>
</feature>
<evidence type="ECO:0000256" key="2">
    <source>
        <dbReference type="SAM" id="Phobius"/>
    </source>
</evidence>
<dbReference type="AlphaFoldDB" id="A0A6G0XCB2"/>
<organism evidence="3 4">
    <name type="scientific">Aphanomyces euteiches</name>
    <dbReference type="NCBI Taxonomy" id="100861"/>
    <lineage>
        <taxon>Eukaryota</taxon>
        <taxon>Sar</taxon>
        <taxon>Stramenopiles</taxon>
        <taxon>Oomycota</taxon>
        <taxon>Saprolegniomycetes</taxon>
        <taxon>Saprolegniales</taxon>
        <taxon>Verrucalvaceae</taxon>
        <taxon>Aphanomyces</taxon>
    </lineage>
</organism>
<evidence type="ECO:0000313" key="4">
    <source>
        <dbReference type="Proteomes" id="UP000481153"/>
    </source>
</evidence>
<name>A0A6G0XCB2_9STRA</name>
<feature type="transmembrane region" description="Helical" evidence="2">
    <location>
        <begin position="475"/>
        <end position="497"/>
    </location>
</feature>
<feature type="compositionally biased region" description="Basic and acidic residues" evidence="1">
    <location>
        <begin position="145"/>
        <end position="164"/>
    </location>
</feature>
<feature type="region of interest" description="Disordered" evidence="1">
    <location>
        <begin position="11"/>
        <end position="174"/>
    </location>
</feature>
<accession>A0A6G0XCB2</accession>
<evidence type="ECO:0000313" key="3">
    <source>
        <dbReference type="EMBL" id="KAF0737717.1"/>
    </source>
</evidence>
<protein>
    <submittedName>
        <fullName evidence="3">Uncharacterized protein</fullName>
    </submittedName>
</protein>
<proteinExistence type="predicted"/>
<sequence length="550" mass="61875">MSIEAYLEAVNEESAQEMKPGQQILPQDTGKDNTQTKNSCSSEQNKSATYANNSSSSTPYQDLAQAKMAAQLDLSSIKSRGRTSKIPVRPNSNVQLAPQKPRLRLPRKTNNPLREPETSTTSEKPHEEENVENGPIQPQLSEPTNRIDESSHSNTKEEFQEGFHEGQPSTEVRDESIEDVQEANDGLNVAHSDPEGSQLRNSISRFGADQPVFLFQPTPWTPEEVISLFEIDPLELSQAGEPLSDVSSLHSLDDTGISSQLLSQTQVQSGVTAFHLASKRGWWIGVVIRLLCIAAFCLWSNLCFNYRREMTTLEDTMLGARVRLLESNLLQINAHKARVQHADQVAHLMVKRYVAEMDALMIAEKQTLMDASDNILHEILCETTALWDIYENFASQPLNMSMPSLNPIQYLNEVQLNEFDADVGLLSNLQAEVKILETEKVMLATCPIVEPLDLWLNYGDGEKEEFIPSRTTKRVSITTFVIAVTAGIFFVWLGYIYSTPDSQDESFSFVGCKWTKAFRFKKQSEPLYYEEYDSDVDDFIFIPESITPLT</sequence>
<keyword evidence="2" id="KW-1133">Transmembrane helix</keyword>
<gene>
    <name evidence="3" type="ORF">Ae201684_006381</name>
</gene>
<dbReference type="Proteomes" id="UP000481153">
    <property type="component" value="Unassembled WGS sequence"/>
</dbReference>
<reference evidence="3 4" key="1">
    <citation type="submission" date="2019-07" db="EMBL/GenBank/DDBJ databases">
        <title>Genomics analysis of Aphanomyces spp. identifies a new class of oomycete effector associated with host adaptation.</title>
        <authorList>
            <person name="Gaulin E."/>
        </authorList>
    </citation>
    <scope>NUCLEOTIDE SEQUENCE [LARGE SCALE GENOMIC DNA]</scope>
    <source>
        <strain evidence="3 4">ATCC 201684</strain>
    </source>
</reference>
<feature type="compositionally biased region" description="Polar residues" evidence="1">
    <location>
        <begin position="32"/>
        <end position="46"/>
    </location>
</feature>
<comment type="caution">
    <text evidence="3">The sequence shown here is derived from an EMBL/GenBank/DDBJ whole genome shotgun (WGS) entry which is preliminary data.</text>
</comment>
<keyword evidence="4" id="KW-1185">Reference proteome</keyword>
<keyword evidence="2" id="KW-0812">Transmembrane</keyword>
<keyword evidence="2" id="KW-0472">Membrane</keyword>
<evidence type="ECO:0000256" key="1">
    <source>
        <dbReference type="SAM" id="MobiDB-lite"/>
    </source>
</evidence>